<dbReference type="SUPFAM" id="SSF75005">
    <property type="entry name" value="Arabinanase/levansucrase/invertase"/>
    <property type="match status" value="1"/>
</dbReference>
<comment type="pathway">
    <text evidence="1">Glycan metabolism; L-arabinan degradation.</text>
</comment>
<dbReference type="InterPro" id="IPR050727">
    <property type="entry name" value="GH43_arabinanases"/>
</dbReference>
<gene>
    <name evidence="6" type="ORF">IAC52_02650</name>
</gene>
<dbReference type="InterPro" id="IPR006710">
    <property type="entry name" value="Glyco_hydro_43"/>
</dbReference>
<dbReference type="Proteomes" id="UP000824070">
    <property type="component" value="Unassembled WGS sequence"/>
</dbReference>
<evidence type="ECO:0000256" key="5">
    <source>
        <dbReference type="RuleBase" id="RU361187"/>
    </source>
</evidence>
<comment type="similarity">
    <text evidence="2 5">Belongs to the glycosyl hydrolase 43 family.</text>
</comment>
<organism evidence="6 7">
    <name type="scientific">Candidatus Alloenteromonas pullicola</name>
    <dbReference type="NCBI Taxonomy" id="2840784"/>
    <lineage>
        <taxon>Bacteria</taxon>
        <taxon>Bacillati</taxon>
        <taxon>Bacillota</taxon>
        <taxon>Bacillota incertae sedis</taxon>
        <taxon>Candidatus Alloenteromonas</taxon>
    </lineage>
</organism>
<reference evidence="6" key="2">
    <citation type="journal article" date="2021" name="PeerJ">
        <title>Extensive microbial diversity within the chicken gut microbiome revealed by metagenomics and culture.</title>
        <authorList>
            <person name="Gilroy R."/>
            <person name="Ravi A."/>
            <person name="Getino M."/>
            <person name="Pursley I."/>
            <person name="Horton D.L."/>
            <person name="Alikhan N.F."/>
            <person name="Baker D."/>
            <person name="Gharbi K."/>
            <person name="Hall N."/>
            <person name="Watson M."/>
            <person name="Adriaenssens E.M."/>
            <person name="Foster-Nyarko E."/>
            <person name="Jarju S."/>
            <person name="Secka A."/>
            <person name="Antonio M."/>
            <person name="Oren A."/>
            <person name="Chaudhuri R.R."/>
            <person name="La Ragione R."/>
            <person name="Hildebrand F."/>
            <person name="Pallen M.J."/>
        </authorList>
    </citation>
    <scope>NUCLEOTIDE SEQUENCE</scope>
    <source>
        <strain evidence="6">ChiGjej1B1-22543</strain>
    </source>
</reference>
<keyword evidence="4 5" id="KW-0326">Glycosidase</keyword>
<evidence type="ECO:0000256" key="4">
    <source>
        <dbReference type="ARBA" id="ARBA00023295"/>
    </source>
</evidence>
<keyword evidence="3 5" id="KW-0378">Hydrolase</keyword>
<evidence type="ECO:0000313" key="7">
    <source>
        <dbReference type="Proteomes" id="UP000824070"/>
    </source>
</evidence>
<evidence type="ECO:0000313" key="6">
    <source>
        <dbReference type="EMBL" id="HIU45179.1"/>
    </source>
</evidence>
<dbReference type="Pfam" id="PF04616">
    <property type="entry name" value="Glyco_hydro_43"/>
    <property type="match status" value="1"/>
</dbReference>
<dbReference type="GO" id="GO:0005975">
    <property type="term" value="P:carbohydrate metabolic process"/>
    <property type="evidence" value="ECO:0007669"/>
    <property type="project" value="InterPro"/>
</dbReference>
<dbReference type="PANTHER" id="PTHR43301">
    <property type="entry name" value="ARABINAN ENDO-1,5-ALPHA-L-ARABINOSIDASE"/>
    <property type="match status" value="1"/>
</dbReference>
<evidence type="ECO:0000256" key="2">
    <source>
        <dbReference type="ARBA" id="ARBA00009865"/>
    </source>
</evidence>
<sequence>MHLDEISIRDPYILADPASGKYYLYGTTGGMSFKAYVSSDLIDFCGPFEVFSRPKNFEPDRDYWAPEVYKIDIGYLMIASFKTEKGERHCRALIADNPLGQFAPYGEQLTPKGWECLDGTLVEEDGSPYLIFCHEWLQTKVGEICSVKLKESLSGPDGEPKVLFKASDSKWAKSPAWGSGGIIVTDGPFCLSIDGHNALIWSSYDERGNYVTGASYPAGKFHCPNYIQSARRPFLKNAGHGMCFRDFDGRWRFIAHQEGGIHEFPIIKSISLDTGKVVLV</sequence>
<evidence type="ECO:0000256" key="3">
    <source>
        <dbReference type="ARBA" id="ARBA00022801"/>
    </source>
</evidence>
<dbReference type="PANTHER" id="PTHR43301:SF3">
    <property type="entry name" value="ARABINAN ENDO-1,5-ALPHA-L-ARABINOSIDASE A-RELATED"/>
    <property type="match status" value="1"/>
</dbReference>
<dbReference type="EMBL" id="DVMV01000018">
    <property type="protein sequence ID" value="HIU45179.1"/>
    <property type="molecule type" value="Genomic_DNA"/>
</dbReference>
<protein>
    <submittedName>
        <fullName evidence="6">Family 43 glycosylhydrolase</fullName>
    </submittedName>
</protein>
<evidence type="ECO:0000256" key="1">
    <source>
        <dbReference type="ARBA" id="ARBA00004834"/>
    </source>
</evidence>
<name>A0A9D1LNJ4_9FIRM</name>
<comment type="caution">
    <text evidence="6">The sequence shown here is derived from an EMBL/GenBank/DDBJ whole genome shotgun (WGS) entry which is preliminary data.</text>
</comment>
<reference evidence="6" key="1">
    <citation type="submission" date="2020-10" db="EMBL/GenBank/DDBJ databases">
        <authorList>
            <person name="Gilroy R."/>
        </authorList>
    </citation>
    <scope>NUCLEOTIDE SEQUENCE</scope>
    <source>
        <strain evidence="6">ChiGjej1B1-22543</strain>
    </source>
</reference>
<dbReference type="GO" id="GO:0004553">
    <property type="term" value="F:hydrolase activity, hydrolyzing O-glycosyl compounds"/>
    <property type="evidence" value="ECO:0007669"/>
    <property type="project" value="InterPro"/>
</dbReference>
<dbReference type="InterPro" id="IPR023296">
    <property type="entry name" value="Glyco_hydro_beta-prop_sf"/>
</dbReference>
<dbReference type="AlphaFoldDB" id="A0A9D1LNJ4"/>
<dbReference type="Gene3D" id="2.115.10.20">
    <property type="entry name" value="Glycosyl hydrolase domain, family 43"/>
    <property type="match status" value="1"/>
</dbReference>
<proteinExistence type="inferred from homology"/>
<accession>A0A9D1LNJ4</accession>